<proteinExistence type="predicted"/>
<dbReference type="GO" id="GO:0003676">
    <property type="term" value="F:nucleic acid binding"/>
    <property type="evidence" value="ECO:0007669"/>
    <property type="project" value="InterPro"/>
</dbReference>
<keyword evidence="3" id="KW-1185">Reference proteome</keyword>
<dbReference type="Proteomes" id="UP000327013">
    <property type="component" value="Chromosome 6"/>
</dbReference>
<dbReference type="InterPro" id="IPR052929">
    <property type="entry name" value="RNase_H-like_EbsB-rel"/>
</dbReference>
<dbReference type="GO" id="GO:0004523">
    <property type="term" value="F:RNA-DNA hybrid ribonuclease activity"/>
    <property type="evidence" value="ECO:0007669"/>
    <property type="project" value="InterPro"/>
</dbReference>
<evidence type="ECO:0000259" key="1">
    <source>
        <dbReference type="Pfam" id="PF13456"/>
    </source>
</evidence>
<dbReference type="OrthoDB" id="1749266at2759"/>
<protein>
    <recommendedName>
        <fullName evidence="1">RNase H type-1 domain-containing protein</fullName>
    </recommendedName>
</protein>
<evidence type="ECO:0000313" key="2">
    <source>
        <dbReference type="EMBL" id="KAE8076401.1"/>
    </source>
</evidence>
<sequence>MKINWDEVINKNGGRMGVGIVVRDHNGVVVGAMCVTKSHIINPTIAEAVKAWQALALGKRLGLTNIIIEGVSLEVVSTAGW</sequence>
<dbReference type="PANTHER" id="PTHR47074">
    <property type="entry name" value="BNAC02G40300D PROTEIN"/>
    <property type="match status" value="1"/>
</dbReference>
<gene>
    <name evidence="2" type="ORF">FH972_015056</name>
</gene>
<dbReference type="InterPro" id="IPR002156">
    <property type="entry name" value="RNaseH_domain"/>
</dbReference>
<feature type="domain" description="RNase H type-1" evidence="1">
    <location>
        <begin position="8"/>
        <end position="77"/>
    </location>
</feature>
<dbReference type="PANTHER" id="PTHR47074:SF48">
    <property type="entry name" value="POLYNUCLEOTIDYL TRANSFERASE, RIBONUCLEASE H-LIKE SUPERFAMILY PROTEIN"/>
    <property type="match status" value="1"/>
</dbReference>
<organism evidence="2 3">
    <name type="scientific">Carpinus fangiana</name>
    <dbReference type="NCBI Taxonomy" id="176857"/>
    <lineage>
        <taxon>Eukaryota</taxon>
        <taxon>Viridiplantae</taxon>
        <taxon>Streptophyta</taxon>
        <taxon>Embryophyta</taxon>
        <taxon>Tracheophyta</taxon>
        <taxon>Spermatophyta</taxon>
        <taxon>Magnoliopsida</taxon>
        <taxon>eudicotyledons</taxon>
        <taxon>Gunneridae</taxon>
        <taxon>Pentapetalae</taxon>
        <taxon>rosids</taxon>
        <taxon>fabids</taxon>
        <taxon>Fagales</taxon>
        <taxon>Betulaceae</taxon>
        <taxon>Carpinus</taxon>
    </lineage>
</organism>
<dbReference type="Pfam" id="PF13456">
    <property type="entry name" value="RVT_3"/>
    <property type="match status" value="1"/>
</dbReference>
<dbReference type="EMBL" id="CM017326">
    <property type="protein sequence ID" value="KAE8076401.1"/>
    <property type="molecule type" value="Genomic_DNA"/>
</dbReference>
<evidence type="ECO:0000313" key="3">
    <source>
        <dbReference type="Proteomes" id="UP000327013"/>
    </source>
</evidence>
<dbReference type="AlphaFoldDB" id="A0A5N6RF75"/>
<reference evidence="2 3" key="1">
    <citation type="submission" date="2019-06" db="EMBL/GenBank/DDBJ databases">
        <title>A chromosomal-level reference genome of Carpinus fangiana (Coryloideae, Betulaceae).</title>
        <authorList>
            <person name="Yang X."/>
            <person name="Wang Z."/>
            <person name="Zhang L."/>
            <person name="Hao G."/>
            <person name="Liu J."/>
            <person name="Yang Y."/>
        </authorList>
    </citation>
    <scope>NUCLEOTIDE SEQUENCE [LARGE SCALE GENOMIC DNA]</scope>
    <source>
        <strain evidence="2">Cfa_2016G</strain>
        <tissue evidence="2">Leaf</tissue>
    </source>
</reference>
<accession>A0A5N6RF75</accession>
<name>A0A5N6RF75_9ROSI</name>